<dbReference type="InterPro" id="IPR029058">
    <property type="entry name" value="AB_hydrolase_fold"/>
</dbReference>
<dbReference type="Proteomes" id="UP000433876">
    <property type="component" value="Unassembled WGS sequence"/>
</dbReference>
<dbReference type="OMA" id="DCAFTAH"/>
<dbReference type="Pfam" id="PF01738">
    <property type="entry name" value="DLH"/>
    <property type="match status" value="1"/>
</dbReference>
<reference evidence="2 3" key="1">
    <citation type="submission" date="2017-07" db="EMBL/GenBank/DDBJ databases">
        <title>Genome sequence of the Sordaria macrospora wild type strain R19027.</title>
        <authorList>
            <person name="Nowrousian M."/>
            <person name="Teichert I."/>
            <person name="Kueck U."/>
        </authorList>
    </citation>
    <scope>NUCLEOTIDE SEQUENCE [LARGE SCALE GENOMIC DNA]</scope>
    <source>
        <strain evidence="2 3">R19027</strain>
        <tissue evidence="2">Mycelium</tissue>
    </source>
</reference>
<dbReference type="PANTHER" id="PTHR17630:SF105">
    <property type="entry name" value="DIENELACTONE HYDROLASE FAMILY PROTEIN (AFU_ORTHOLOGUE AFUA_4G08790)"/>
    <property type="match status" value="1"/>
</dbReference>
<dbReference type="GO" id="GO:0016787">
    <property type="term" value="F:hydrolase activity"/>
    <property type="evidence" value="ECO:0007669"/>
    <property type="project" value="InterPro"/>
</dbReference>
<dbReference type="SUPFAM" id="SSF53474">
    <property type="entry name" value="alpha/beta-Hydrolases"/>
    <property type="match status" value="1"/>
</dbReference>
<evidence type="ECO:0000259" key="1">
    <source>
        <dbReference type="Pfam" id="PF01738"/>
    </source>
</evidence>
<dbReference type="InterPro" id="IPR002925">
    <property type="entry name" value="Dienelactn_hydro"/>
</dbReference>
<dbReference type="EMBL" id="NMPR01000013">
    <property type="protein sequence ID" value="KAA8635350.1"/>
    <property type="molecule type" value="Genomic_DNA"/>
</dbReference>
<dbReference type="Gene3D" id="3.40.50.1820">
    <property type="entry name" value="alpha/beta hydrolase"/>
    <property type="match status" value="1"/>
</dbReference>
<evidence type="ECO:0000313" key="3">
    <source>
        <dbReference type="Proteomes" id="UP000433876"/>
    </source>
</evidence>
<sequence length="317" mass="35359">MSLPVCVDCFKGTLRGDVIPTGHEDVIHGLPTYVAAPEGHVKPLGTVVLITDAFGWSLRNTRALADAYAKRVPCIVYVPDFMDGKAIPLSQMASFDAKPDPNSPWIFRILSRTWNIMKVVPIFLLWLYRTRPSVCWPRVRSFISAVRSTPTANGTPPKVGVAGFCWGGLYAVGLTNTQNPDNWVTLECGKKVSLIDCAFTAHPSMLKLPRHIQEVQLPLSLANGENDSFMGEQKMKEVMRILEEKNRTASKETQGADMHEVVVYPGAKHGFAVRGDRDDPLQKERGDQSEDQAVRWFSVWFGALQDMMPQKRSGFVR</sequence>
<dbReference type="AlphaFoldDB" id="A0A8S9A2K0"/>
<feature type="domain" description="Dienelactone hydrolase" evidence="1">
    <location>
        <begin position="31"/>
        <end position="298"/>
    </location>
</feature>
<organism evidence="2 3">
    <name type="scientific">Sordaria macrospora</name>
    <dbReference type="NCBI Taxonomy" id="5147"/>
    <lineage>
        <taxon>Eukaryota</taxon>
        <taxon>Fungi</taxon>
        <taxon>Dikarya</taxon>
        <taxon>Ascomycota</taxon>
        <taxon>Pezizomycotina</taxon>
        <taxon>Sordariomycetes</taxon>
        <taxon>Sordariomycetidae</taxon>
        <taxon>Sordariales</taxon>
        <taxon>Sordariaceae</taxon>
        <taxon>Sordaria</taxon>
    </lineage>
</organism>
<proteinExistence type="predicted"/>
<protein>
    <recommendedName>
        <fullName evidence="1">Dienelactone hydrolase domain-containing protein</fullName>
    </recommendedName>
</protein>
<dbReference type="VEuPathDB" id="FungiDB:SMAC_01544"/>
<comment type="caution">
    <text evidence="2">The sequence shown here is derived from an EMBL/GenBank/DDBJ whole genome shotgun (WGS) entry which is preliminary data.</text>
</comment>
<gene>
    <name evidence="2" type="ORF">SMACR_01544</name>
</gene>
<dbReference type="PANTHER" id="PTHR17630">
    <property type="entry name" value="DIENELACTONE HYDROLASE"/>
    <property type="match status" value="1"/>
</dbReference>
<evidence type="ECO:0000313" key="2">
    <source>
        <dbReference type="EMBL" id="KAA8635350.1"/>
    </source>
</evidence>
<accession>A0A8S9A2K0</accession>
<name>A0A8S9A2K0_SORMA</name>